<keyword evidence="2" id="KW-0812">Transmembrane</keyword>
<evidence type="ECO:0000313" key="4">
    <source>
        <dbReference type="Proteomes" id="UP000007014"/>
    </source>
</evidence>
<keyword evidence="4" id="KW-1185">Reference proteome</keyword>
<reference evidence="3 4" key="2">
    <citation type="journal article" date="2007" name="BMC Biol.">
        <title>A 100%-complete sequence reveals unusually simple genomic features in the hot-spring red alga Cyanidioschyzon merolae.</title>
        <authorList>
            <person name="Nozaki H."/>
            <person name="Takano H."/>
            <person name="Misumi O."/>
            <person name="Terasawa K."/>
            <person name="Matsuzaki M."/>
            <person name="Maruyama S."/>
            <person name="Nishida K."/>
            <person name="Yagisawa F."/>
            <person name="Yoshida Y."/>
            <person name="Fujiwara T."/>
            <person name="Takio S."/>
            <person name="Tamura K."/>
            <person name="Chung S.J."/>
            <person name="Nakamura S."/>
            <person name="Kuroiwa H."/>
            <person name="Tanaka K."/>
            <person name="Sato N."/>
            <person name="Kuroiwa T."/>
        </authorList>
    </citation>
    <scope>NUCLEOTIDE SEQUENCE [LARGE SCALE GENOMIC DNA]</scope>
    <source>
        <strain evidence="3 4">10D</strain>
    </source>
</reference>
<protein>
    <submittedName>
        <fullName evidence="3">Uncharacterized protein</fullName>
    </submittedName>
</protein>
<name>M1VGU0_CYAM1</name>
<feature type="region of interest" description="Disordered" evidence="1">
    <location>
        <begin position="196"/>
        <end position="266"/>
    </location>
</feature>
<feature type="compositionally biased region" description="Polar residues" evidence="1">
    <location>
        <begin position="246"/>
        <end position="258"/>
    </location>
</feature>
<gene>
    <name evidence="3" type="ORF">CYME_CMI060C</name>
</gene>
<evidence type="ECO:0000313" key="3">
    <source>
        <dbReference type="EMBL" id="BAM79963.1"/>
    </source>
</evidence>
<dbReference type="GeneID" id="16993886"/>
<dbReference type="Gramene" id="CMI060CT">
    <property type="protein sequence ID" value="CMI060CT"/>
    <property type="gene ID" value="CMI060C"/>
</dbReference>
<evidence type="ECO:0000256" key="1">
    <source>
        <dbReference type="SAM" id="MobiDB-lite"/>
    </source>
</evidence>
<dbReference type="EMBL" id="AP006491">
    <property type="protein sequence ID" value="BAM79963.1"/>
    <property type="molecule type" value="Genomic_DNA"/>
</dbReference>
<dbReference type="Proteomes" id="UP000007014">
    <property type="component" value="Chromosome 9"/>
</dbReference>
<keyword evidence="2" id="KW-0472">Membrane</keyword>
<proteinExistence type="predicted"/>
<evidence type="ECO:0000256" key="2">
    <source>
        <dbReference type="SAM" id="Phobius"/>
    </source>
</evidence>
<accession>M1VGU0</accession>
<feature type="compositionally biased region" description="Basic and acidic residues" evidence="1">
    <location>
        <begin position="206"/>
        <end position="218"/>
    </location>
</feature>
<dbReference type="AlphaFoldDB" id="M1VGU0"/>
<dbReference type="RefSeq" id="XP_005536249.1">
    <property type="nucleotide sequence ID" value="XM_005536192.1"/>
</dbReference>
<organism evidence="3 4">
    <name type="scientific">Cyanidioschyzon merolae (strain NIES-3377 / 10D)</name>
    <name type="common">Unicellular red alga</name>
    <dbReference type="NCBI Taxonomy" id="280699"/>
    <lineage>
        <taxon>Eukaryota</taxon>
        <taxon>Rhodophyta</taxon>
        <taxon>Bangiophyceae</taxon>
        <taxon>Cyanidiales</taxon>
        <taxon>Cyanidiaceae</taxon>
        <taxon>Cyanidioschyzon</taxon>
    </lineage>
</organism>
<keyword evidence="2" id="KW-1133">Transmembrane helix</keyword>
<sequence length="337" mass="37640">MKKHRQTKGKARVCRRTPRVERRMISSVLKSERLLSKGLVVISSDETRFSGNSRPEYGYPQKSRPHILKSAQRAFRQNQSQRRFNLVDGCKSPNGQDSLRSHLSLNHLVVALSLILLFCCQITFQHSTAAAEHAAELGNELLFVSTASPWSNPVEAVFAGVKRHLYANRSTDKSFSTLTSPVVLFISTVLAQAGAERPAPHCGHTHHVESEERHWSIDRHKRASKRRALETPSIQYVRTPREDTSTEYTNQNNTSQPSRGEGEGAGLCNQARSIRATPRVALAELVQGLSFTVTMETDTICICLHWVNHSPEMSKSIHVQMLPVHEDGDLSMSVDSG</sequence>
<dbReference type="HOGENOM" id="CLU_824783_0_0_1"/>
<feature type="transmembrane region" description="Helical" evidence="2">
    <location>
        <begin position="105"/>
        <end position="124"/>
    </location>
</feature>
<reference evidence="3 4" key="1">
    <citation type="journal article" date="2004" name="Nature">
        <title>Genome sequence of the ultrasmall unicellular red alga Cyanidioschyzon merolae 10D.</title>
        <authorList>
            <person name="Matsuzaki M."/>
            <person name="Misumi O."/>
            <person name="Shin-i T."/>
            <person name="Maruyama S."/>
            <person name="Takahara M."/>
            <person name="Miyagishima S."/>
            <person name="Mori T."/>
            <person name="Nishida K."/>
            <person name="Yagisawa F."/>
            <person name="Nishida K."/>
            <person name="Yoshida Y."/>
            <person name="Nishimura Y."/>
            <person name="Nakao S."/>
            <person name="Kobayashi T."/>
            <person name="Momoyama Y."/>
            <person name="Higashiyama T."/>
            <person name="Minoda A."/>
            <person name="Sano M."/>
            <person name="Nomoto H."/>
            <person name="Oishi K."/>
            <person name="Hayashi H."/>
            <person name="Ohta F."/>
            <person name="Nishizaka S."/>
            <person name="Haga S."/>
            <person name="Miura S."/>
            <person name="Morishita T."/>
            <person name="Kabeya Y."/>
            <person name="Terasawa K."/>
            <person name="Suzuki Y."/>
            <person name="Ishii Y."/>
            <person name="Asakawa S."/>
            <person name="Takano H."/>
            <person name="Ohta N."/>
            <person name="Kuroiwa H."/>
            <person name="Tanaka K."/>
            <person name="Shimizu N."/>
            <person name="Sugano S."/>
            <person name="Sato N."/>
            <person name="Nozaki H."/>
            <person name="Ogasawara N."/>
            <person name="Kohara Y."/>
            <person name="Kuroiwa T."/>
        </authorList>
    </citation>
    <scope>NUCLEOTIDE SEQUENCE [LARGE SCALE GENOMIC DNA]</scope>
    <source>
        <strain evidence="3 4">10D</strain>
    </source>
</reference>
<dbReference type="KEGG" id="cme:CYME_CMI060C"/>